<dbReference type="PANTHER" id="PTHR47966:SF51">
    <property type="entry name" value="BETA-SITE APP-CLEAVING ENZYME, ISOFORM A-RELATED"/>
    <property type="match status" value="1"/>
</dbReference>
<dbReference type="PRINTS" id="PR00792">
    <property type="entry name" value="PEPSIN"/>
</dbReference>
<dbReference type="InterPro" id="IPR033121">
    <property type="entry name" value="PEPTIDASE_A1"/>
</dbReference>
<dbReference type="PANTHER" id="PTHR47966">
    <property type="entry name" value="BETA-SITE APP-CLEAVING ENZYME, ISOFORM A-RELATED"/>
    <property type="match status" value="1"/>
</dbReference>
<dbReference type="InterPro" id="IPR001461">
    <property type="entry name" value="Aspartic_peptidase_A1"/>
</dbReference>
<evidence type="ECO:0000256" key="2">
    <source>
        <dbReference type="PIRSR" id="PIRSR601461-2"/>
    </source>
</evidence>
<evidence type="ECO:0000256" key="1">
    <source>
        <dbReference type="ARBA" id="ARBA00007447"/>
    </source>
</evidence>
<dbReference type="PROSITE" id="PS51767">
    <property type="entry name" value="PEPTIDASE_A1"/>
    <property type="match status" value="1"/>
</dbReference>
<evidence type="ECO:0000313" key="5">
    <source>
        <dbReference type="Proteomes" id="UP000605846"/>
    </source>
</evidence>
<evidence type="ECO:0000259" key="3">
    <source>
        <dbReference type="PROSITE" id="PS51767"/>
    </source>
</evidence>
<dbReference type="AlphaFoldDB" id="A0A8H7ENG7"/>
<name>A0A8H7ENG7_9FUNG</name>
<keyword evidence="5" id="KW-1185">Reference proteome</keyword>
<proteinExistence type="inferred from homology"/>
<accession>A0A8H7ENG7</accession>
<evidence type="ECO:0000313" key="4">
    <source>
        <dbReference type="EMBL" id="KAF7724410.1"/>
    </source>
</evidence>
<organism evidence="4 5">
    <name type="scientific">Apophysomyces ossiformis</name>
    <dbReference type="NCBI Taxonomy" id="679940"/>
    <lineage>
        <taxon>Eukaryota</taxon>
        <taxon>Fungi</taxon>
        <taxon>Fungi incertae sedis</taxon>
        <taxon>Mucoromycota</taxon>
        <taxon>Mucoromycotina</taxon>
        <taxon>Mucoromycetes</taxon>
        <taxon>Mucorales</taxon>
        <taxon>Mucorineae</taxon>
        <taxon>Mucoraceae</taxon>
        <taxon>Apophysomyces</taxon>
    </lineage>
</organism>
<feature type="domain" description="Peptidase A1" evidence="3">
    <location>
        <begin position="1"/>
        <end position="228"/>
    </location>
</feature>
<dbReference type="InterPro" id="IPR021109">
    <property type="entry name" value="Peptidase_aspartic_dom_sf"/>
</dbReference>
<dbReference type="SUPFAM" id="SSF50630">
    <property type="entry name" value="Acid proteases"/>
    <property type="match status" value="1"/>
</dbReference>
<reference evidence="4" key="1">
    <citation type="submission" date="2020-01" db="EMBL/GenBank/DDBJ databases">
        <title>Genome Sequencing of Three Apophysomyces-Like Fungal Strains Confirms a Novel Fungal Genus in the Mucoromycota with divergent Burkholderia-like Endosymbiotic Bacteria.</title>
        <authorList>
            <person name="Stajich J.E."/>
            <person name="Macias A.M."/>
            <person name="Carter-House D."/>
            <person name="Lovett B."/>
            <person name="Kasson L.R."/>
            <person name="Berry K."/>
            <person name="Grigoriev I."/>
            <person name="Chang Y."/>
            <person name="Spatafora J."/>
            <person name="Kasson M.T."/>
        </authorList>
    </citation>
    <scope>NUCLEOTIDE SEQUENCE</scope>
    <source>
        <strain evidence="4">NRRL A-21654</strain>
    </source>
</reference>
<dbReference type="EMBL" id="JABAYA010000120">
    <property type="protein sequence ID" value="KAF7724410.1"/>
    <property type="molecule type" value="Genomic_DNA"/>
</dbReference>
<dbReference type="OrthoDB" id="660550at2759"/>
<feature type="disulfide bond" evidence="2">
    <location>
        <begin position="152"/>
        <end position="191"/>
    </location>
</feature>
<dbReference type="InterPro" id="IPR034164">
    <property type="entry name" value="Pepsin-like_dom"/>
</dbReference>
<gene>
    <name evidence="4" type="ORF">EC973_001074</name>
</gene>
<dbReference type="Proteomes" id="UP000605846">
    <property type="component" value="Unassembled WGS sequence"/>
</dbReference>
<keyword evidence="2" id="KW-1015">Disulfide bond</keyword>
<sequence>MTDSNLPGKGPDALSAYNNDEGVVMPTVVTTMYQSRIIDHNVFSVYFQPLDYSSQLNRINGEVIFGGVNMSYVEGDVSYAPISTNQDFLDYWSVDIDRIEAGNRTFQYTKKLVALTDTGSTLLFLPSEAVNAVFENVTGAWRDYYGQYVVPCDSKDLGSVKLTMGGIDYELSPEDYVISAGPLNGPSKGYCYTYLMDAPDYVDAILGYGFLQHFVSVYDAENRRIGFGRRKELNKLQ</sequence>
<protein>
    <recommendedName>
        <fullName evidence="3">Peptidase A1 domain-containing protein</fullName>
    </recommendedName>
</protein>
<dbReference type="CDD" id="cd05471">
    <property type="entry name" value="pepsin_like"/>
    <property type="match status" value="1"/>
</dbReference>
<dbReference type="Pfam" id="PF00026">
    <property type="entry name" value="Asp"/>
    <property type="match status" value="1"/>
</dbReference>
<dbReference type="Gene3D" id="2.40.70.10">
    <property type="entry name" value="Acid Proteases"/>
    <property type="match status" value="1"/>
</dbReference>
<comment type="caution">
    <text evidence="4">The sequence shown here is derived from an EMBL/GenBank/DDBJ whole genome shotgun (WGS) entry which is preliminary data.</text>
</comment>
<dbReference type="GO" id="GO:0004190">
    <property type="term" value="F:aspartic-type endopeptidase activity"/>
    <property type="evidence" value="ECO:0007669"/>
    <property type="project" value="InterPro"/>
</dbReference>
<comment type="similarity">
    <text evidence="1">Belongs to the peptidase A1 family.</text>
</comment>
<dbReference type="GO" id="GO:0006508">
    <property type="term" value="P:proteolysis"/>
    <property type="evidence" value="ECO:0007669"/>
    <property type="project" value="InterPro"/>
</dbReference>